<keyword evidence="2" id="KW-0489">Methyltransferase</keyword>
<evidence type="ECO:0000313" key="11">
    <source>
        <dbReference type="Proteomes" id="UP000663852"/>
    </source>
</evidence>
<dbReference type="AlphaFoldDB" id="A0A813TMZ9"/>
<evidence type="ECO:0000256" key="2">
    <source>
        <dbReference type="ARBA" id="ARBA00022603"/>
    </source>
</evidence>
<dbReference type="Pfam" id="PF00856">
    <property type="entry name" value="SET"/>
    <property type="match status" value="1"/>
</dbReference>
<organism evidence="10 11">
    <name type="scientific">Adineta ricciae</name>
    <name type="common">Rotifer</name>
    <dbReference type="NCBI Taxonomy" id="249248"/>
    <lineage>
        <taxon>Eukaryota</taxon>
        <taxon>Metazoa</taxon>
        <taxon>Spiralia</taxon>
        <taxon>Gnathifera</taxon>
        <taxon>Rotifera</taxon>
        <taxon>Eurotatoria</taxon>
        <taxon>Bdelloidea</taxon>
        <taxon>Adinetida</taxon>
        <taxon>Adinetidae</taxon>
        <taxon>Adineta</taxon>
    </lineage>
</organism>
<dbReference type="GO" id="GO:0032259">
    <property type="term" value="P:methylation"/>
    <property type="evidence" value="ECO:0007669"/>
    <property type="project" value="UniProtKB-KW"/>
</dbReference>
<dbReference type="SUPFAM" id="SSF82199">
    <property type="entry name" value="SET domain"/>
    <property type="match status" value="1"/>
</dbReference>
<feature type="domain" description="CXC" evidence="9">
    <location>
        <begin position="479"/>
        <end position="584"/>
    </location>
</feature>
<dbReference type="Gene3D" id="2.170.270.10">
    <property type="entry name" value="SET domain"/>
    <property type="match status" value="1"/>
</dbReference>
<name>A0A813TMZ9_ADIRI</name>
<proteinExistence type="predicted"/>
<dbReference type="InterPro" id="IPR046341">
    <property type="entry name" value="SET_dom_sf"/>
</dbReference>
<protein>
    <recommendedName>
        <fullName evidence="1">[histone H3]-lysine(27) N-trimethyltransferase</fullName>
        <ecNumber evidence="1">2.1.1.356</ecNumber>
    </recommendedName>
</protein>
<evidence type="ECO:0000256" key="3">
    <source>
        <dbReference type="ARBA" id="ARBA00022679"/>
    </source>
</evidence>
<keyword evidence="3" id="KW-0808">Transferase</keyword>
<feature type="domain" description="SET" evidence="8">
    <location>
        <begin position="673"/>
        <end position="806"/>
    </location>
</feature>
<dbReference type="OrthoDB" id="6141102at2759"/>
<keyword evidence="6" id="KW-0804">Transcription</keyword>
<dbReference type="GO" id="GO:0140951">
    <property type="term" value="F:histone H3K27 trimethyltransferase activity"/>
    <property type="evidence" value="ECO:0007669"/>
    <property type="project" value="UniProtKB-EC"/>
</dbReference>
<sequence length="847" mass="96983">MRESRKSNNLSTQLLLSDKKFDALQQVVDQEYHKLFRQTQKSAKKTVRHILQHVARYPPPRLLTTPIPKTIQELDDNDDDSYIETRSITITNGANLKPQKYSTAVIVLPAVSAVRELIAYVPTMKNLAMRGILTGIPYLGDKFDDEDQKLINSISGESKGQTKMPVRKNKLDGQSLELLYHIIRSSQTCELYTNEQIIDAILHYHRDSSSKPKLLAIASQNECSTNSHPLHSVNIDTSDTIDIDIDDLCIKPWCSKFCTRCYTYNCLLHKDNSSYLPLPQKFSLTIDTQSSPCCPTCYKHQREQVKRSLSPSYTNDEHNPIETCLPTATGNVRKRPRKSIPVRRILSSNQLNLSQNENFRVDQYHLHMSDIQKKLPSQQLLTRIENHILYQQSSLVMNNWTLTDRSLFRLFYFLFDGDLCTIKQFFHTNRTCRDLYEQFISDAKYFSERISLVDGQPFTIRQVYRRRMVDGATRAFLFHIKKHLSETNSSSAVKSAYIPCQHDGPCAISNKNCQCMKNGTYCEKYCNCSIDCPHRFPGCSCKGACLLNNCLCCAEGRECDPDLCHKCGASSFPNLTLDYDSMIKSEPEVVQPVVIERKSLPSLPRQTYRTKVHENIPMRQHSVRSCRVVEPSYKMSRTQTKRSSMRISLNSNSSSNTPGITCANIGLQRKQYKQILIAESDVAGYGAFLGSPVAYPGDLIAEYTGEIITEEEADRRGRLYDKQACSYLFNLDTDRCVDARQFGSKIRFANHSSTPNCVPKIKLVNGTAHLHPISFSHVSAFPGDYRIGIYAKQTIFQGDELFFEYMYDAHHRQQFVNNERVDDSVQDRLTILKRYDDNFMLVRPSYD</sequence>
<dbReference type="InterPro" id="IPR041355">
    <property type="entry name" value="Pre-SET_CXC"/>
</dbReference>
<dbReference type="GO" id="GO:0005634">
    <property type="term" value="C:nucleus"/>
    <property type="evidence" value="ECO:0007669"/>
    <property type="project" value="TreeGrafter"/>
</dbReference>
<dbReference type="PROSITE" id="PS51633">
    <property type="entry name" value="CXC"/>
    <property type="match status" value="1"/>
</dbReference>
<evidence type="ECO:0000256" key="5">
    <source>
        <dbReference type="ARBA" id="ARBA00023015"/>
    </source>
</evidence>
<dbReference type="InterPro" id="IPR001214">
    <property type="entry name" value="SET_dom"/>
</dbReference>
<reference evidence="10" key="1">
    <citation type="submission" date="2021-02" db="EMBL/GenBank/DDBJ databases">
        <authorList>
            <person name="Nowell W R."/>
        </authorList>
    </citation>
    <scope>NUCLEOTIDE SEQUENCE</scope>
</reference>
<accession>A0A813TMZ9</accession>
<evidence type="ECO:0000259" key="9">
    <source>
        <dbReference type="PROSITE" id="PS51633"/>
    </source>
</evidence>
<evidence type="ECO:0000256" key="7">
    <source>
        <dbReference type="ARBA" id="ARBA00048568"/>
    </source>
</evidence>
<dbReference type="PANTHER" id="PTHR45747:SF4">
    <property type="entry name" value="HISTONE-LYSINE N-METHYLTRANSFERASE E(Z)"/>
    <property type="match status" value="1"/>
</dbReference>
<dbReference type="GO" id="GO:0031507">
    <property type="term" value="P:heterochromatin formation"/>
    <property type="evidence" value="ECO:0007669"/>
    <property type="project" value="TreeGrafter"/>
</dbReference>
<keyword evidence="4" id="KW-0949">S-adenosyl-L-methionine</keyword>
<comment type="catalytic activity">
    <reaction evidence="7">
        <text>L-lysyl(27)-[histone H3] + 3 S-adenosyl-L-methionine = N(6),N(6),N(6)-trimethyl-L-lysyl(27)-[histone H3] + 3 S-adenosyl-L-homocysteine + 3 H(+)</text>
        <dbReference type="Rhea" id="RHEA:60292"/>
        <dbReference type="Rhea" id="RHEA-COMP:15535"/>
        <dbReference type="Rhea" id="RHEA-COMP:15548"/>
        <dbReference type="ChEBI" id="CHEBI:15378"/>
        <dbReference type="ChEBI" id="CHEBI:29969"/>
        <dbReference type="ChEBI" id="CHEBI:57856"/>
        <dbReference type="ChEBI" id="CHEBI:59789"/>
        <dbReference type="ChEBI" id="CHEBI:61961"/>
        <dbReference type="EC" id="2.1.1.356"/>
    </reaction>
</comment>
<gene>
    <name evidence="10" type="ORF">EDS130_LOCUS5567</name>
</gene>
<dbReference type="PROSITE" id="PS50280">
    <property type="entry name" value="SET"/>
    <property type="match status" value="1"/>
</dbReference>
<dbReference type="PANTHER" id="PTHR45747">
    <property type="entry name" value="HISTONE-LYSINE N-METHYLTRANSFERASE E(Z)"/>
    <property type="match status" value="1"/>
</dbReference>
<dbReference type="GO" id="GO:0003682">
    <property type="term" value="F:chromatin binding"/>
    <property type="evidence" value="ECO:0007669"/>
    <property type="project" value="TreeGrafter"/>
</dbReference>
<dbReference type="InterPro" id="IPR026489">
    <property type="entry name" value="CXC_dom"/>
</dbReference>
<evidence type="ECO:0000256" key="4">
    <source>
        <dbReference type="ARBA" id="ARBA00022691"/>
    </source>
</evidence>
<dbReference type="Proteomes" id="UP000663852">
    <property type="component" value="Unassembled WGS sequence"/>
</dbReference>
<dbReference type="SMART" id="SM00317">
    <property type="entry name" value="SET"/>
    <property type="match status" value="1"/>
</dbReference>
<dbReference type="InterPro" id="IPR045318">
    <property type="entry name" value="EZH1/2-like"/>
</dbReference>
<keyword evidence="5" id="KW-0805">Transcription regulation</keyword>
<dbReference type="Pfam" id="PF18264">
    <property type="entry name" value="preSET_CXC"/>
    <property type="match status" value="1"/>
</dbReference>
<dbReference type="EC" id="2.1.1.356" evidence="1"/>
<evidence type="ECO:0000313" key="10">
    <source>
        <dbReference type="EMBL" id="CAF0815333.1"/>
    </source>
</evidence>
<dbReference type="EMBL" id="CAJNOJ010000015">
    <property type="protein sequence ID" value="CAF0815333.1"/>
    <property type="molecule type" value="Genomic_DNA"/>
</dbReference>
<comment type="caution">
    <text evidence="10">The sequence shown here is derived from an EMBL/GenBank/DDBJ whole genome shotgun (WGS) entry which is preliminary data.</text>
</comment>
<evidence type="ECO:0000259" key="8">
    <source>
        <dbReference type="PROSITE" id="PS50280"/>
    </source>
</evidence>
<evidence type="ECO:0000256" key="1">
    <source>
        <dbReference type="ARBA" id="ARBA00012186"/>
    </source>
</evidence>
<evidence type="ECO:0000256" key="6">
    <source>
        <dbReference type="ARBA" id="ARBA00023163"/>
    </source>
</evidence>